<dbReference type="EMBL" id="VBAP01000031">
    <property type="protein sequence ID" value="TMI76053.1"/>
    <property type="molecule type" value="Genomic_DNA"/>
</dbReference>
<feature type="domain" description="Peptidase M28" evidence="1">
    <location>
        <begin position="232"/>
        <end position="433"/>
    </location>
</feature>
<protein>
    <submittedName>
        <fullName evidence="2">Zn-dependent exopeptidase M28</fullName>
    </submittedName>
</protein>
<dbReference type="Pfam" id="PF04389">
    <property type="entry name" value="Peptidase_M28"/>
    <property type="match status" value="1"/>
</dbReference>
<dbReference type="Proteomes" id="UP000318834">
    <property type="component" value="Unassembled WGS sequence"/>
</dbReference>
<organism evidence="2 3">
    <name type="scientific">Candidatus Segetimicrobium genomatis</name>
    <dbReference type="NCBI Taxonomy" id="2569760"/>
    <lineage>
        <taxon>Bacteria</taxon>
        <taxon>Bacillati</taxon>
        <taxon>Candidatus Sysuimicrobiota</taxon>
        <taxon>Candidatus Sysuimicrobiia</taxon>
        <taxon>Candidatus Sysuimicrobiales</taxon>
        <taxon>Candidatus Segetimicrobiaceae</taxon>
        <taxon>Candidatus Segetimicrobium</taxon>
    </lineage>
</organism>
<dbReference type="GO" id="GO:0004180">
    <property type="term" value="F:carboxypeptidase activity"/>
    <property type="evidence" value="ECO:0007669"/>
    <property type="project" value="TreeGrafter"/>
</dbReference>
<dbReference type="PANTHER" id="PTHR10404">
    <property type="entry name" value="N-ACETYLATED-ALPHA-LINKED ACIDIC DIPEPTIDASE"/>
    <property type="match status" value="1"/>
</dbReference>
<evidence type="ECO:0000313" key="3">
    <source>
        <dbReference type="Proteomes" id="UP000318834"/>
    </source>
</evidence>
<dbReference type="InterPro" id="IPR039373">
    <property type="entry name" value="Peptidase_M28B"/>
</dbReference>
<evidence type="ECO:0000259" key="1">
    <source>
        <dbReference type="Pfam" id="PF04389"/>
    </source>
</evidence>
<sequence length="597" mass="64643">MAESGCWAEEHTMTLSLDHDTARVAESVSTDRLMEDTREIARWVRLSGSPEERRAFAYIERRLRDAGLRTQLLEHDALISLPVSAALRMIEPDADEIPCITHSFAVSTPPGGITAEAIQVGESAPPAEMVRGRLAIADGLATPGRVAQLQSAGAVGVVFLNRDPLVHEMIVSTIWGSPTPPQMAQLPSVPVVSTAGEAAARVRARLAGRRPVRAQITAVVQTEWRRLPLLTADLDRTSDDTFVLLAGHVDSWHYGAMDNGGANAVMLEVGRLLAQTRLSRGFRLAFWSGHSHGRYAGSTWYADSHWEELDARCAAHLYIDSVGGRGATKLDSGYCMPETREVGVRVIGALTGQQYRGTRVGRSGDQSFLGIGIPSLFMSLSEHPADGPQASRDFAATGIAAGGGLGWWWHTPEDTVDKLDPAALTRDARIYAAAVHILCASPVLPLDYTATAAETVTSLRALQRRLDDRLDVSDCLTEAERLLAAAGQFTKDAKSQSGDLKNASAINRTLMRLGRILIPVLYTRVGRFDHDPAMAIPELPPLLEAAQLAEVDPESDEAKTLRVAAIRGRNRLMQALREARRLLEMTGTGERGNGGTR</sequence>
<dbReference type="SUPFAM" id="SSF53187">
    <property type="entry name" value="Zn-dependent exopeptidases"/>
    <property type="match status" value="1"/>
</dbReference>
<dbReference type="PANTHER" id="PTHR10404:SF46">
    <property type="entry name" value="VACUOLAR PROTEIN SORTING-ASSOCIATED PROTEIN 70"/>
    <property type="match status" value="1"/>
</dbReference>
<comment type="caution">
    <text evidence="2">The sequence shown here is derived from an EMBL/GenBank/DDBJ whole genome shotgun (WGS) entry which is preliminary data.</text>
</comment>
<dbReference type="InterPro" id="IPR007484">
    <property type="entry name" value="Peptidase_M28"/>
</dbReference>
<proteinExistence type="predicted"/>
<reference evidence="2 3" key="1">
    <citation type="journal article" date="2019" name="Nat. Microbiol.">
        <title>Mediterranean grassland soil C-N compound turnover is dependent on rainfall and depth, and is mediated by genomically divergent microorganisms.</title>
        <authorList>
            <person name="Diamond S."/>
            <person name="Andeer P.F."/>
            <person name="Li Z."/>
            <person name="Crits-Christoph A."/>
            <person name="Burstein D."/>
            <person name="Anantharaman K."/>
            <person name="Lane K.R."/>
            <person name="Thomas B.C."/>
            <person name="Pan C."/>
            <person name="Northen T.R."/>
            <person name="Banfield J.F."/>
        </authorList>
    </citation>
    <scope>NUCLEOTIDE SEQUENCE [LARGE SCALE GENOMIC DNA]</scope>
    <source>
        <strain evidence="2">NP_8</strain>
    </source>
</reference>
<evidence type="ECO:0000313" key="2">
    <source>
        <dbReference type="EMBL" id="TMI76053.1"/>
    </source>
</evidence>
<accession>A0A537IXN2</accession>
<name>A0A537IXN2_9BACT</name>
<gene>
    <name evidence="2" type="ORF">E6H05_04855</name>
</gene>
<dbReference type="Gene3D" id="3.50.30.30">
    <property type="match status" value="1"/>
</dbReference>
<dbReference type="AlphaFoldDB" id="A0A537IXN2"/>
<dbReference type="Gene3D" id="3.40.630.10">
    <property type="entry name" value="Zn peptidases"/>
    <property type="match status" value="1"/>
</dbReference>